<dbReference type="AlphaFoldDB" id="A0A0F9SPU0"/>
<accession>A0A0F9SPU0</accession>
<name>A0A0F9SPU0_9ZZZZ</name>
<comment type="caution">
    <text evidence="1">The sequence shown here is derived from an EMBL/GenBank/DDBJ whole genome shotgun (WGS) entry which is preliminary data.</text>
</comment>
<organism evidence="1">
    <name type="scientific">marine sediment metagenome</name>
    <dbReference type="NCBI Taxonomy" id="412755"/>
    <lineage>
        <taxon>unclassified sequences</taxon>
        <taxon>metagenomes</taxon>
        <taxon>ecological metagenomes</taxon>
    </lineage>
</organism>
<dbReference type="EMBL" id="LAZR01001791">
    <property type="protein sequence ID" value="KKN38971.1"/>
    <property type="molecule type" value="Genomic_DNA"/>
</dbReference>
<reference evidence="1" key="1">
    <citation type="journal article" date="2015" name="Nature">
        <title>Complex archaea that bridge the gap between prokaryotes and eukaryotes.</title>
        <authorList>
            <person name="Spang A."/>
            <person name="Saw J.H."/>
            <person name="Jorgensen S.L."/>
            <person name="Zaremba-Niedzwiedzka K."/>
            <person name="Martijn J."/>
            <person name="Lind A.E."/>
            <person name="van Eijk R."/>
            <person name="Schleper C."/>
            <person name="Guy L."/>
            <person name="Ettema T.J."/>
        </authorList>
    </citation>
    <scope>NUCLEOTIDE SEQUENCE</scope>
</reference>
<sequence>MDKQAIVDSYEREVFSAMAEDKPVVTYVKTIVGKVHLTVLDPYSGKPVPVTLQGVPAANNPKAVVQVWSTKDNQFFKQMNREHLAAGVLKPLTPVEEVIRKQEPVSPNTISDEEITEILNKPFLALKNKLNSFTAPASVYRFERMAEEMEKSEKILEAIRARASELELGEEPEAE</sequence>
<evidence type="ECO:0000313" key="1">
    <source>
        <dbReference type="EMBL" id="KKN38971.1"/>
    </source>
</evidence>
<protein>
    <submittedName>
        <fullName evidence="1">Uncharacterized protein</fullName>
    </submittedName>
</protein>
<gene>
    <name evidence="1" type="ORF">LCGC14_0748150</name>
</gene>
<proteinExistence type="predicted"/>